<organism evidence="5 6">
    <name type="scientific">Filobasidium floriforme</name>
    <dbReference type="NCBI Taxonomy" id="5210"/>
    <lineage>
        <taxon>Eukaryota</taxon>
        <taxon>Fungi</taxon>
        <taxon>Dikarya</taxon>
        <taxon>Basidiomycota</taxon>
        <taxon>Agaricomycotina</taxon>
        <taxon>Tremellomycetes</taxon>
        <taxon>Filobasidiales</taxon>
        <taxon>Filobasidiaceae</taxon>
        <taxon>Filobasidium</taxon>
    </lineage>
</organism>
<name>A0A8K0NLU2_9TREE</name>
<evidence type="ECO:0000313" key="6">
    <source>
        <dbReference type="Proteomes" id="UP000812966"/>
    </source>
</evidence>
<evidence type="ECO:0000259" key="4">
    <source>
        <dbReference type="Pfam" id="PF00171"/>
    </source>
</evidence>
<evidence type="ECO:0000313" key="5">
    <source>
        <dbReference type="EMBL" id="KAG7530447.1"/>
    </source>
</evidence>
<reference evidence="5" key="1">
    <citation type="submission" date="2020-04" db="EMBL/GenBank/DDBJ databases">
        <title>Analysis of mating type loci in Filobasidium floriforme.</title>
        <authorList>
            <person name="Nowrousian M."/>
        </authorList>
    </citation>
    <scope>NUCLEOTIDE SEQUENCE</scope>
    <source>
        <strain evidence="5">CBS 6242</strain>
    </source>
</reference>
<dbReference type="Gene3D" id="3.40.605.10">
    <property type="entry name" value="Aldehyde Dehydrogenase, Chain A, domain 1"/>
    <property type="match status" value="1"/>
</dbReference>
<dbReference type="InterPro" id="IPR015590">
    <property type="entry name" value="Aldehyde_DH_dom"/>
</dbReference>
<evidence type="ECO:0000256" key="3">
    <source>
        <dbReference type="RuleBase" id="RU003345"/>
    </source>
</evidence>
<dbReference type="GO" id="GO:0009450">
    <property type="term" value="P:gamma-aminobutyric acid catabolic process"/>
    <property type="evidence" value="ECO:0007669"/>
    <property type="project" value="TreeGrafter"/>
</dbReference>
<dbReference type="PROSITE" id="PS00687">
    <property type="entry name" value="ALDEHYDE_DEHYDR_GLU"/>
    <property type="match status" value="1"/>
</dbReference>
<feature type="domain" description="Aldehyde dehydrogenase" evidence="4">
    <location>
        <begin position="23"/>
        <end position="486"/>
    </location>
</feature>
<dbReference type="InterPro" id="IPR050740">
    <property type="entry name" value="Aldehyde_DH_Superfamily"/>
</dbReference>
<protein>
    <recommendedName>
        <fullName evidence="4">Aldehyde dehydrogenase domain-containing protein</fullName>
    </recommendedName>
</protein>
<dbReference type="EMBL" id="JABELV010000118">
    <property type="protein sequence ID" value="KAG7530447.1"/>
    <property type="molecule type" value="Genomic_DNA"/>
</dbReference>
<dbReference type="PANTHER" id="PTHR43353">
    <property type="entry name" value="SUCCINATE-SEMIALDEHYDE DEHYDROGENASE, MITOCHONDRIAL"/>
    <property type="match status" value="1"/>
</dbReference>
<accession>A0A8K0NLU2</accession>
<dbReference type="Proteomes" id="UP000812966">
    <property type="component" value="Unassembled WGS sequence"/>
</dbReference>
<proteinExistence type="inferred from homology"/>
<feature type="active site" evidence="2">
    <location>
        <position position="253"/>
    </location>
</feature>
<comment type="similarity">
    <text evidence="3">Belongs to the aldehyde dehydrogenase family.</text>
</comment>
<dbReference type="SUPFAM" id="SSF53720">
    <property type="entry name" value="ALDH-like"/>
    <property type="match status" value="1"/>
</dbReference>
<dbReference type="InterPro" id="IPR016161">
    <property type="entry name" value="Ald_DH/histidinol_DH"/>
</dbReference>
<dbReference type="PANTHER" id="PTHR43353:SF6">
    <property type="entry name" value="CYTOPLASMIC ALDEHYDE DEHYDROGENASE (EUROFUNG)"/>
    <property type="match status" value="1"/>
</dbReference>
<comment type="caution">
    <text evidence="5">The sequence shown here is derived from an EMBL/GenBank/DDBJ whole genome shotgun (WGS) entry which is preliminary data.</text>
</comment>
<evidence type="ECO:0000256" key="2">
    <source>
        <dbReference type="PROSITE-ProRule" id="PRU10007"/>
    </source>
</evidence>
<dbReference type="InterPro" id="IPR029510">
    <property type="entry name" value="Ald_DH_CS_GLU"/>
</dbReference>
<keyword evidence="6" id="KW-1185">Reference proteome</keyword>
<dbReference type="AlphaFoldDB" id="A0A8K0NLU2"/>
<dbReference type="Pfam" id="PF00171">
    <property type="entry name" value="Aldedh"/>
    <property type="match status" value="1"/>
</dbReference>
<dbReference type="InterPro" id="IPR016162">
    <property type="entry name" value="Ald_DH_N"/>
</dbReference>
<dbReference type="OrthoDB" id="310895at2759"/>
<dbReference type="GO" id="GO:0004777">
    <property type="term" value="F:succinate-semialdehyde dehydrogenase (NAD+) activity"/>
    <property type="evidence" value="ECO:0007669"/>
    <property type="project" value="TreeGrafter"/>
</dbReference>
<keyword evidence="1 3" id="KW-0560">Oxidoreductase</keyword>
<dbReference type="InterPro" id="IPR016163">
    <property type="entry name" value="Ald_DH_C"/>
</dbReference>
<gene>
    <name evidence="5" type="ORF">FFLO_05046</name>
</gene>
<sequence>MSSSIVPHWIANKPHRSIDSTILHHPNSGDLVHEVSNASEQDVENAIVASHEACQHWRNTTSGLRRKVLLRAAKLLEERADEFVRTWRREMDVSHHFAEFNVRTSISMIEEIAHLISSALAGELPRTADGNDVCTLVTREPYGVCLAIAPWNAAMILSIRSIATPIAAGNTVILRSSEVVPHTHYLWGQLFADAGLPAGCLNIVHADRDRAPGITKQLIEDDRVRHVNFTGSSAVGRHIGRMSGQNLKPCILELGGKAPVIILPDADLSVAANNVLFHSTLNAGQICMSTERILVPDHLVEQFTAALQEAASKSDRFSQDFHEALYSSASAHRLNGMVDEAVRKGAKVLLGGTSTPGNLGGVLDQAKYPITILGDVTRDMTIWKEETFGPLAIVASVQPKGNGEASIDDALVLAANDSSYGLAASIFSKDIGRALKIARRLETGMIRINAGTVGDDPTVVFGGFKDTGFGRFNGAEGLRSFTQSRAISFPYGGPHVLPL</sequence>
<dbReference type="Gene3D" id="3.40.309.10">
    <property type="entry name" value="Aldehyde Dehydrogenase, Chain A, domain 2"/>
    <property type="match status" value="1"/>
</dbReference>
<evidence type="ECO:0000256" key="1">
    <source>
        <dbReference type="ARBA" id="ARBA00023002"/>
    </source>
</evidence>